<dbReference type="AlphaFoldDB" id="A0A0C3BW33"/>
<dbReference type="InParanoid" id="A0A0C3BW33"/>
<evidence type="ECO:0000259" key="3">
    <source>
        <dbReference type="SMART" id="SM00101"/>
    </source>
</evidence>
<protein>
    <recommendedName>
        <fullName evidence="3">14-3-3 domain-containing protein</fullName>
    </recommendedName>
</protein>
<dbReference type="EMBL" id="KN832972">
    <property type="protein sequence ID" value="KIM90758.1"/>
    <property type="molecule type" value="Genomic_DNA"/>
</dbReference>
<dbReference type="SMART" id="SM00101">
    <property type="entry name" value="14_3_3"/>
    <property type="match status" value="1"/>
</dbReference>
<gene>
    <name evidence="4" type="ORF">PILCRDRAFT_1020</name>
</gene>
<evidence type="ECO:0000313" key="5">
    <source>
        <dbReference type="Proteomes" id="UP000054166"/>
    </source>
</evidence>
<proteinExistence type="inferred from homology"/>
<name>A0A0C3BW33_PILCF</name>
<evidence type="ECO:0000256" key="2">
    <source>
        <dbReference type="PIRSR" id="PIRSR000868-1"/>
    </source>
</evidence>
<sequence>MSSAEILTRAEYVFVAKLAEEAERFEDVISQIKILAYAYDARLTVEERNLLSVAYKNVTNSLRNSWRVIDSLETLESSRPKPRRLLLIRHEKVKIERKLAGICRDIVKILDDRLLPFARLGEETVFYAKMQGDYYRYIVQFAPKEERDHYAKLSLSAYKSAYKHAIGELEPTHPTRLGLALNFAVYYHDVLNSPDRACHLAKHAFDEGVQCLDQRDNSQRGQDFRDSLMILQLLRDDLILWASEMKNETGANMLSVE</sequence>
<dbReference type="PIRSF" id="PIRSF000868">
    <property type="entry name" value="14-3-3"/>
    <property type="match status" value="1"/>
</dbReference>
<dbReference type="InterPro" id="IPR036815">
    <property type="entry name" value="14-3-3_dom_sf"/>
</dbReference>
<reference evidence="5" key="2">
    <citation type="submission" date="2015-01" db="EMBL/GenBank/DDBJ databases">
        <title>Evolutionary Origins and Diversification of the Mycorrhizal Mutualists.</title>
        <authorList>
            <consortium name="DOE Joint Genome Institute"/>
            <consortium name="Mycorrhizal Genomics Consortium"/>
            <person name="Kohler A."/>
            <person name="Kuo A."/>
            <person name="Nagy L.G."/>
            <person name="Floudas D."/>
            <person name="Copeland A."/>
            <person name="Barry K.W."/>
            <person name="Cichocki N."/>
            <person name="Veneault-Fourrey C."/>
            <person name="LaButti K."/>
            <person name="Lindquist E.A."/>
            <person name="Lipzen A."/>
            <person name="Lundell T."/>
            <person name="Morin E."/>
            <person name="Murat C."/>
            <person name="Riley R."/>
            <person name="Ohm R."/>
            <person name="Sun H."/>
            <person name="Tunlid A."/>
            <person name="Henrissat B."/>
            <person name="Grigoriev I.V."/>
            <person name="Hibbett D.S."/>
            <person name="Martin F."/>
        </authorList>
    </citation>
    <scope>NUCLEOTIDE SEQUENCE [LARGE SCALE GENOMIC DNA]</scope>
    <source>
        <strain evidence="5">F 1598</strain>
    </source>
</reference>
<feature type="domain" description="14-3-3" evidence="3">
    <location>
        <begin position="9"/>
        <end position="255"/>
    </location>
</feature>
<dbReference type="PRINTS" id="PR00305">
    <property type="entry name" value="1433ZETA"/>
</dbReference>
<feature type="site" description="Interaction with phosphoserine on interacting protein" evidence="2">
    <location>
        <position position="136"/>
    </location>
</feature>
<dbReference type="SUPFAM" id="SSF48445">
    <property type="entry name" value="14-3-3 protein"/>
    <property type="match status" value="1"/>
</dbReference>
<dbReference type="STRING" id="765440.A0A0C3BW33"/>
<dbReference type="Proteomes" id="UP000054166">
    <property type="component" value="Unassembled WGS sequence"/>
</dbReference>
<organism evidence="4 5">
    <name type="scientific">Piloderma croceum (strain F 1598)</name>
    <dbReference type="NCBI Taxonomy" id="765440"/>
    <lineage>
        <taxon>Eukaryota</taxon>
        <taxon>Fungi</taxon>
        <taxon>Dikarya</taxon>
        <taxon>Basidiomycota</taxon>
        <taxon>Agaricomycotina</taxon>
        <taxon>Agaricomycetes</taxon>
        <taxon>Agaricomycetidae</taxon>
        <taxon>Atheliales</taxon>
        <taxon>Atheliaceae</taxon>
        <taxon>Piloderma</taxon>
    </lineage>
</organism>
<comment type="similarity">
    <text evidence="1">Belongs to the 14-3-3 family.</text>
</comment>
<dbReference type="InterPro" id="IPR000308">
    <property type="entry name" value="14-3-3"/>
</dbReference>
<dbReference type="PANTHER" id="PTHR18860">
    <property type="entry name" value="14-3-3 PROTEIN"/>
    <property type="match status" value="1"/>
</dbReference>
<feature type="site" description="Interaction with phosphoserine on interacting protein" evidence="2">
    <location>
        <position position="63"/>
    </location>
</feature>
<keyword evidence="5" id="KW-1185">Reference proteome</keyword>
<dbReference type="PROSITE" id="PS00796">
    <property type="entry name" value="1433_1"/>
    <property type="match status" value="1"/>
</dbReference>
<accession>A0A0C3BW33</accession>
<dbReference type="OrthoDB" id="10260625at2759"/>
<evidence type="ECO:0000256" key="1">
    <source>
        <dbReference type="ARBA" id="ARBA00006141"/>
    </source>
</evidence>
<reference evidence="4 5" key="1">
    <citation type="submission" date="2014-04" db="EMBL/GenBank/DDBJ databases">
        <authorList>
            <consortium name="DOE Joint Genome Institute"/>
            <person name="Kuo A."/>
            <person name="Tarkka M."/>
            <person name="Buscot F."/>
            <person name="Kohler A."/>
            <person name="Nagy L.G."/>
            <person name="Floudas D."/>
            <person name="Copeland A."/>
            <person name="Barry K.W."/>
            <person name="Cichocki N."/>
            <person name="Veneault-Fourrey C."/>
            <person name="LaButti K."/>
            <person name="Lindquist E.A."/>
            <person name="Lipzen A."/>
            <person name="Lundell T."/>
            <person name="Morin E."/>
            <person name="Murat C."/>
            <person name="Sun H."/>
            <person name="Tunlid A."/>
            <person name="Henrissat B."/>
            <person name="Grigoriev I.V."/>
            <person name="Hibbett D.S."/>
            <person name="Martin F."/>
            <person name="Nordberg H.P."/>
            <person name="Cantor M.N."/>
            <person name="Hua S.X."/>
        </authorList>
    </citation>
    <scope>NUCLEOTIDE SEQUENCE [LARGE SCALE GENOMIC DNA]</scope>
    <source>
        <strain evidence="4 5">F 1598</strain>
    </source>
</reference>
<dbReference type="HOGENOM" id="CLU_058290_0_0_1"/>
<dbReference type="Gene3D" id="1.20.190.20">
    <property type="entry name" value="14-3-3 domain"/>
    <property type="match status" value="1"/>
</dbReference>
<dbReference type="Pfam" id="PF00244">
    <property type="entry name" value="14-3-3"/>
    <property type="match status" value="1"/>
</dbReference>
<dbReference type="InterPro" id="IPR023409">
    <property type="entry name" value="14-3-3_CS"/>
</dbReference>
<dbReference type="InterPro" id="IPR023410">
    <property type="entry name" value="14-3-3_domain"/>
</dbReference>
<evidence type="ECO:0000313" key="4">
    <source>
        <dbReference type="EMBL" id="KIM90758.1"/>
    </source>
</evidence>